<dbReference type="AlphaFoldDB" id="A0A183CNT5"/>
<keyword evidence="1" id="KW-0560">Oxidoreductase</keyword>
<dbReference type="PANTHER" id="PTHR43762:SF1">
    <property type="entry name" value="D-ARABINONO-1,4-LACTONE OXIDASE"/>
    <property type="match status" value="1"/>
</dbReference>
<dbReference type="InterPro" id="IPR010031">
    <property type="entry name" value="FAD_lactone_oxidase-like"/>
</dbReference>
<dbReference type="PANTHER" id="PTHR43762">
    <property type="entry name" value="L-GULONOLACTONE OXIDASE"/>
    <property type="match status" value="1"/>
</dbReference>
<protein>
    <submittedName>
        <fullName evidence="4">ALO domain-containing protein</fullName>
    </submittedName>
</protein>
<dbReference type="Pfam" id="PF04030">
    <property type="entry name" value="ALO"/>
    <property type="match status" value="1"/>
</dbReference>
<dbReference type="GO" id="GO:0003885">
    <property type="term" value="F:D-arabinono-1,4-lactone oxidase activity"/>
    <property type="evidence" value="ECO:0007669"/>
    <property type="project" value="InterPro"/>
</dbReference>
<dbReference type="GO" id="GO:0080049">
    <property type="term" value="F:L-gulono-1,4-lactone dehydrogenase activity"/>
    <property type="evidence" value="ECO:0007669"/>
    <property type="project" value="TreeGrafter"/>
</dbReference>
<evidence type="ECO:0000313" key="4">
    <source>
        <dbReference type="WBParaSite" id="GPLIN_001454200"/>
    </source>
</evidence>
<sequence length="57" mass="6892">VLAKFGARPHWGKHFTMDPKQFLKRSYPRLDDFRKLAEKLDPKRKFVNKFLNDNVFV</sequence>
<name>A0A183CNT5_GLOPA</name>
<evidence type="ECO:0000259" key="2">
    <source>
        <dbReference type="Pfam" id="PF04030"/>
    </source>
</evidence>
<evidence type="ECO:0000256" key="1">
    <source>
        <dbReference type="ARBA" id="ARBA00023002"/>
    </source>
</evidence>
<reference evidence="4" key="2">
    <citation type="submission" date="2016-06" db="UniProtKB">
        <authorList>
            <consortium name="WormBaseParasite"/>
        </authorList>
    </citation>
    <scope>IDENTIFICATION</scope>
</reference>
<dbReference type="WBParaSite" id="GPLIN_001454200">
    <property type="protein sequence ID" value="GPLIN_001454200"/>
    <property type="gene ID" value="GPLIN_001454200"/>
</dbReference>
<organism evidence="3 4">
    <name type="scientific">Globodera pallida</name>
    <name type="common">Potato cyst nematode worm</name>
    <name type="synonym">Heterodera pallida</name>
    <dbReference type="NCBI Taxonomy" id="36090"/>
    <lineage>
        <taxon>Eukaryota</taxon>
        <taxon>Metazoa</taxon>
        <taxon>Ecdysozoa</taxon>
        <taxon>Nematoda</taxon>
        <taxon>Chromadorea</taxon>
        <taxon>Rhabditida</taxon>
        <taxon>Tylenchina</taxon>
        <taxon>Tylenchomorpha</taxon>
        <taxon>Tylenchoidea</taxon>
        <taxon>Heteroderidae</taxon>
        <taxon>Heteroderinae</taxon>
        <taxon>Globodera</taxon>
    </lineage>
</organism>
<keyword evidence="3" id="KW-1185">Reference proteome</keyword>
<dbReference type="Gene3D" id="1.10.45.10">
    <property type="entry name" value="Vanillyl-alcohol Oxidase, Chain A, domain 4"/>
    <property type="match status" value="1"/>
</dbReference>
<proteinExistence type="predicted"/>
<accession>A0A183CNT5</accession>
<dbReference type="GO" id="GO:0016020">
    <property type="term" value="C:membrane"/>
    <property type="evidence" value="ECO:0007669"/>
    <property type="project" value="InterPro"/>
</dbReference>
<evidence type="ECO:0000313" key="3">
    <source>
        <dbReference type="Proteomes" id="UP000050741"/>
    </source>
</evidence>
<dbReference type="InterPro" id="IPR007173">
    <property type="entry name" value="ALO_C"/>
</dbReference>
<dbReference type="InterPro" id="IPR016171">
    <property type="entry name" value="Vanillyl_alc_oxidase_C-sub2"/>
</dbReference>
<dbReference type="Proteomes" id="UP000050741">
    <property type="component" value="Unassembled WGS sequence"/>
</dbReference>
<reference evidence="3" key="1">
    <citation type="submission" date="2014-05" db="EMBL/GenBank/DDBJ databases">
        <title>The genome and life-stage specific transcriptomes of Globodera pallida elucidate key aspects of plant parasitism by a cyst nematode.</title>
        <authorList>
            <person name="Cotton J.A."/>
            <person name="Lilley C.J."/>
            <person name="Jones L.M."/>
            <person name="Kikuchi T."/>
            <person name="Reid A.J."/>
            <person name="Thorpe P."/>
            <person name="Tsai I.J."/>
            <person name="Beasley H."/>
            <person name="Blok V."/>
            <person name="Cock P.J.A."/>
            <person name="Van den Akker S.E."/>
            <person name="Holroyd N."/>
            <person name="Hunt M."/>
            <person name="Mantelin S."/>
            <person name="Naghra H."/>
            <person name="Pain A."/>
            <person name="Palomares-Rius J.E."/>
            <person name="Zarowiecki M."/>
            <person name="Berriman M."/>
            <person name="Jones J.T."/>
            <person name="Urwin P.E."/>
        </authorList>
    </citation>
    <scope>NUCLEOTIDE SEQUENCE [LARGE SCALE GENOMIC DNA]</scope>
    <source>
        <strain evidence="3">Lindley</strain>
    </source>
</reference>
<feature type="domain" description="D-arabinono-1,4-lactone oxidase C-terminal" evidence="2">
    <location>
        <begin position="1"/>
        <end position="53"/>
    </location>
</feature>